<reference evidence="2" key="1">
    <citation type="submission" date="2024-04" db="EMBL/GenBank/DDBJ databases">
        <title>Salinicola lusitanus LLJ914,a marine bacterium isolated from the Okinawa Trough.</title>
        <authorList>
            <person name="Li J."/>
        </authorList>
    </citation>
    <scope>NUCLEOTIDE SEQUENCE [LARGE SCALE GENOMIC DNA]</scope>
</reference>
<protein>
    <submittedName>
        <fullName evidence="1">Uncharacterized protein</fullName>
    </submittedName>
</protein>
<organism evidence="1 2">
    <name type="scientific">Mugilogobius chulae</name>
    <name type="common">yellowstripe goby</name>
    <dbReference type="NCBI Taxonomy" id="88201"/>
    <lineage>
        <taxon>Eukaryota</taxon>
        <taxon>Metazoa</taxon>
        <taxon>Chordata</taxon>
        <taxon>Craniata</taxon>
        <taxon>Vertebrata</taxon>
        <taxon>Euteleostomi</taxon>
        <taxon>Actinopterygii</taxon>
        <taxon>Neopterygii</taxon>
        <taxon>Teleostei</taxon>
        <taxon>Neoteleostei</taxon>
        <taxon>Acanthomorphata</taxon>
        <taxon>Gobiaria</taxon>
        <taxon>Gobiiformes</taxon>
        <taxon>Gobioidei</taxon>
        <taxon>Gobiidae</taxon>
        <taxon>Gobionellinae</taxon>
        <taxon>Mugilogobius</taxon>
    </lineage>
</organism>
<accession>A0AAW0NYX3</accession>
<keyword evidence="2" id="KW-1185">Reference proteome</keyword>
<gene>
    <name evidence="1" type="ORF">WMY93_016017</name>
</gene>
<evidence type="ECO:0000313" key="2">
    <source>
        <dbReference type="Proteomes" id="UP001460270"/>
    </source>
</evidence>
<name>A0AAW0NYX3_9GOBI</name>
<proteinExistence type="predicted"/>
<comment type="caution">
    <text evidence="1">The sequence shown here is derived from an EMBL/GenBank/DDBJ whole genome shotgun (WGS) entry which is preliminary data.</text>
</comment>
<evidence type="ECO:0000313" key="1">
    <source>
        <dbReference type="EMBL" id="KAK7907405.1"/>
    </source>
</evidence>
<dbReference type="Proteomes" id="UP001460270">
    <property type="component" value="Unassembled WGS sequence"/>
</dbReference>
<dbReference type="EMBL" id="JBBPFD010000011">
    <property type="protein sequence ID" value="KAK7907405.1"/>
    <property type="molecule type" value="Genomic_DNA"/>
</dbReference>
<sequence>MEREPLVLSTLMWSWLEQLKEPVISSDDVKALSESNVNSQEALEALQKGQRLTLLCILECAANLLPLPEDVETRFLTQTIKVFTLVDPVSETNKGFYSTLKSILTSILHDVCNKSTKDKEDS</sequence>
<dbReference type="AlphaFoldDB" id="A0AAW0NYX3"/>